<dbReference type="Proteomes" id="UP001555786">
    <property type="component" value="Unassembled WGS sequence"/>
</dbReference>
<dbReference type="RefSeq" id="WP_367626292.1">
    <property type="nucleotide sequence ID" value="NZ_JBFNQD010000016.1"/>
</dbReference>
<gene>
    <name evidence="1" type="ORF">ABXS05_29185</name>
</gene>
<evidence type="ECO:0000313" key="1">
    <source>
        <dbReference type="EMBL" id="MEW9309662.1"/>
    </source>
</evidence>
<keyword evidence="2" id="KW-1185">Reference proteome</keyword>
<dbReference type="EMBL" id="JBFNQD010000016">
    <property type="protein sequence ID" value="MEW9309662.1"/>
    <property type="molecule type" value="Genomic_DNA"/>
</dbReference>
<reference evidence="1 2" key="1">
    <citation type="submission" date="2024-07" db="EMBL/GenBank/DDBJ databases">
        <title>Description of Labrys sedimenti sp. nov., isolated from a diclofenac-degrading enrichment culture.</title>
        <authorList>
            <person name="Tancsics A."/>
            <person name="Csepanyi A."/>
        </authorList>
    </citation>
    <scope>NUCLEOTIDE SEQUENCE [LARGE SCALE GENOMIC DNA]</scope>
    <source>
        <strain evidence="1 2">LMG 23578</strain>
    </source>
</reference>
<name>A0ABV3PVH7_9HYPH</name>
<evidence type="ECO:0000313" key="2">
    <source>
        <dbReference type="Proteomes" id="UP001555786"/>
    </source>
</evidence>
<sequence>MTHAQLCTLIQQTVKGDKSAEERLRASASLLRLWAKEAAIVVLSRENGDAGIYLGWYPGRGGGLETVPLPQTFTVIDAHFEGEVFTLQSQDGRSVSATWRGFHQIRSYLLPTHAVQRSPGDLDRIFAYLHPGKATGNGTSRVAGSLEASDGPYAPLFNYEGRFLYHDQEIFLAVHAVSEKHLQTMLPGLDHALVRLDNALPAARRLLAEGMEVEPSEMGTLSLSEIVHYDGGATDLVFNADEETQDQGVDFFTVHCDVTGVPKLVSMG</sequence>
<proteinExistence type="predicted"/>
<evidence type="ECO:0008006" key="3">
    <source>
        <dbReference type="Google" id="ProtNLM"/>
    </source>
</evidence>
<comment type="caution">
    <text evidence="1">The sequence shown here is derived from an EMBL/GenBank/DDBJ whole genome shotgun (WGS) entry which is preliminary data.</text>
</comment>
<accession>A0ABV3PVH7</accession>
<protein>
    <recommendedName>
        <fullName evidence="3">DUF3471 domain-containing protein</fullName>
    </recommendedName>
</protein>
<organism evidence="1 2">
    <name type="scientific">Labrys neptuniae</name>
    <dbReference type="NCBI Taxonomy" id="376174"/>
    <lineage>
        <taxon>Bacteria</taxon>
        <taxon>Pseudomonadati</taxon>
        <taxon>Pseudomonadota</taxon>
        <taxon>Alphaproteobacteria</taxon>
        <taxon>Hyphomicrobiales</taxon>
        <taxon>Xanthobacteraceae</taxon>
        <taxon>Labrys</taxon>
    </lineage>
</organism>